<dbReference type="Gene3D" id="3.40.50.1820">
    <property type="entry name" value="alpha/beta hydrolase"/>
    <property type="match status" value="1"/>
</dbReference>
<dbReference type="InterPro" id="IPR029058">
    <property type="entry name" value="AB_hydrolase_fold"/>
</dbReference>
<dbReference type="GO" id="GO:0004177">
    <property type="term" value="F:aminopeptidase activity"/>
    <property type="evidence" value="ECO:0007669"/>
    <property type="project" value="UniProtKB-KW"/>
</dbReference>
<evidence type="ECO:0000256" key="5">
    <source>
        <dbReference type="ARBA" id="ARBA00022801"/>
    </source>
</evidence>
<keyword evidence="7" id="KW-0645">Protease</keyword>
<evidence type="ECO:0000256" key="6">
    <source>
        <dbReference type="ARBA" id="ARBA00029605"/>
    </source>
</evidence>
<dbReference type="Proteomes" id="UP000199444">
    <property type="component" value="Unassembled WGS sequence"/>
</dbReference>
<keyword evidence="7" id="KW-0031">Aminopeptidase</keyword>
<evidence type="ECO:0000256" key="8">
    <source>
        <dbReference type="PIRSR" id="PIRSR005539-1"/>
    </source>
</evidence>
<evidence type="ECO:0000256" key="7">
    <source>
        <dbReference type="PIRNR" id="PIRNR005539"/>
    </source>
</evidence>
<evidence type="ECO:0000256" key="4">
    <source>
        <dbReference type="ARBA" id="ARBA00021843"/>
    </source>
</evidence>
<dbReference type="STRING" id="553311.SAMN05216231_2488"/>
<dbReference type="PANTHER" id="PTHR43798:SF33">
    <property type="entry name" value="HYDROLASE, PUTATIVE (AFU_ORTHOLOGUE AFUA_2G14860)-RELATED"/>
    <property type="match status" value="1"/>
</dbReference>
<keyword evidence="5 7" id="KW-0378">Hydrolase</keyword>
<reference evidence="10 11" key="1">
    <citation type="submission" date="2016-10" db="EMBL/GenBank/DDBJ databases">
        <authorList>
            <person name="de Groot N.N."/>
        </authorList>
    </citation>
    <scope>NUCLEOTIDE SEQUENCE [LARGE SCALE GENOMIC DNA]</scope>
    <source>
        <strain evidence="10 11">CGMCC 1.10449</strain>
    </source>
</reference>
<dbReference type="EMBL" id="FNKD01000003">
    <property type="protein sequence ID" value="SDQ77713.1"/>
    <property type="molecule type" value="Genomic_DNA"/>
</dbReference>
<dbReference type="PIRSF" id="PIRSF005539">
    <property type="entry name" value="Pept_S33_TRI_F1"/>
    <property type="match status" value="1"/>
</dbReference>
<evidence type="ECO:0000256" key="2">
    <source>
        <dbReference type="ARBA" id="ARBA00010088"/>
    </source>
</evidence>
<feature type="active site" evidence="8">
    <location>
        <position position="248"/>
    </location>
</feature>
<gene>
    <name evidence="10" type="ORF">SAMN05216231_2488</name>
</gene>
<feature type="active site" description="Nucleophile" evidence="8">
    <location>
        <position position="113"/>
    </location>
</feature>
<dbReference type="InterPro" id="IPR002410">
    <property type="entry name" value="Peptidase_S33"/>
</dbReference>
<evidence type="ECO:0000313" key="10">
    <source>
        <dbReference type="EMBL" id="SDQ77713.1"/>
    </source>
</evidence>
<evidence type="ECO:0000259" key="9">
    <source>
        <dbReference type="Pfam" id="PF00561"/>
    </source>
</evidence>
<dbReference type="InterPro" id="IPR050266">
    <property type="entry name" value="AB_hydrolase_sf"/>
</dbReference>
<sequence length="297" mass="33879">MKNEALNSIERTQGFIGSENCKTYYEVHTPRHPNSELTPIILLAGGPGLSCKTLTPLLNVAETRPVIAYDQIGSGKSTRSEQFTSLDIKDFIKQFNNVVTELNLSRFHILGHSWGTILGVNIALQYPENTRSLILHSGIADWKKCLEARLNFEEEYFPKELKRVLKKYNDGVKVSSDEMEEAINKYNSLFYCRAEYPKYLSEALNGKDFETNQLIWNPVKKKEMASYNICDRLNEIKCPTLIMSGKYDGISVGQAELFNTGIKNSRHVEFINSAHYSHIEQEMEFITQVKGFLKGFV</sequence>
<comment type="catalytic activity">
    <reaction evidence="1 7">
        <text>Release of N-terminal proline from a peptide.</text>
        <dbReference type="EC" id="3.4.11.5"/>
    </reaction>
</comment>
<evidence type="ECO:0000256" key="3">
    <source>
        <dbReference type="ARBA" id="ARBA00012568"/>
    </source>
</evidence>
<evidence type="ECO:0000256" key="1">
    <source>
        <dbReference type="ARBA" id="ARBA00001585"/>
    </source>
</evidence>
<dbReference type="InterPro" id="IPR000073">
    <property type="entry name" value="AB_hydrolase_1"/>
</dbReference>
<comment type="similarity">
    <text evidence="2 7">Belongs to the peptidase S33 family.</text>
</comment>
<feature type="active site" description="Proton donor" evidence="8">
    <location>
        <position position="275"/>
    </location>
</feature>
<comment type="function">
    <text evidence="7">Releases the N-terminal proline from various substrates.</text>
</comment>
<keyword evidence="11" id="KW-1185">Reference proteome</keyword>
<dbReference type="PANTHER" id="PTHR43798">
    <property type="entry name" value="MONOACYLGLYCEROL LIPASE"/>
    <property type="match status" value="1"/>
</dbReference>
<dbReference type="PRINTS" id="PR00793">
    <property type="entry name" value="PROAMNOPTASE"/>
</dbReference>
<dbReference type="RefSeq" id="WP_175559490.1">
    <property type="nucleotide sequence ID" value="NZ_FNKD01000003.1"/>
</dbReference>
<dbReference type="AlphaFoldDB" id="A0A1H1DMT8"/>
<proteinExistence type="inferred from homology"/>
<protein>
    <recommendedName>
        <fullName evidence="4 7">Proline iminopeptidase</fullName>
        <shortName evidence="7">PIP</shortName>
        <ecNumber evidence="3 7">3.4.11.5</ecNumber>
    </recommendedName>
    <alternativeName>
        <fullName evidence="6 7">Prolyl aminopeptidase</fullName>
    </alternativeName>
</protein>
<organism evidence="10 11">
    <name type="scientific">Virgibacillus salinus</name>
    <dbReference type="NCBI Taxonomy" id="553311"/>
    <lineage>
        <taxon>Bacteria</taxon>
        <taxon>Bacillati</taxon>
        <taxon>Bacillota</taxon>
        <taxon>Bacilli</taxon>
        <taxon>Bacillales</taxon>
        <taxon>Bacillaceae</taxon>
        <taxon>Virgibacillus</taxon>
    </lineage>
</organism>
<dbReference type="SUPFAM" id="SSF53474">
    <property type="entry name" value="alpha/beta-Hydrolases"/>
    <property type="match status" value="1"/>
</dbReference>
<dbReference type="GO" id="GO:0006508">
    <property type="term" value="P:proteolysis"/>
    <property type="evidence" value="ECO:0007669"/>
    <property type="project" value="UniProtKB-KW"/>
</dbReference>
<name>A0A1H1DMT8_9BACI</name>
<dbReference type="PRINTS" id="PR00111">
    <property type="entry name" value="ABHYDROLASE"/>
</dbReference>
<dbReference type="GO" id="GO:0016020">
    <property type="term" value="C:membrane"/>
    <property type="evidence" value="ECO:0007669"/>
    <property type="project" value="TreeGrafter"/>
</dbReference>
<dbReference type="InterPro" id="IPR005945">
    <property type="entry name" value="Pro_imino_pep"/>
</dbReference>
<accession>A0A1H1DMT8</accession>
<feature type="domain" description="AB hydrolase-1" evidence="9">
    <location>
        <begin position="39"/>
        <end position="280"/>
    </location>
</feature>
<evidence type="ECO:0000313" key="11">
    <source>
        <dbReference type="Proteomes" id="UP000199444"/>
    </source>
</evidence>
<dbReference type="Pfam" id="PF00561">
    <property type="entry name" value="Abhydrolase_1"/>
    <property type="match status" value="1"/>
</dbReference>
<dbReference type="EC" id="3.4.11.5" evidence="3 7"/>